<protein>
    <submittedName>
        <fullName evidence="1">Uncharacterized protein MANES_08G172200</fullName>
    </submittedName>
</protein>
<proteinExistence type="predicted"/>
<reference evidence="1" key="1">
    <citation type="submission" date="2018-02" db="EMBL/GenBank/DDBJ databases">
        <title>Rhizophora mucronata_Transcriptome.</title>
        <authorList>
            <person name="Meera S.P."/>
            <person name="Sreeshan A."/>
            <person name="Augustine A."/>
        </authorList>
    </citation>
    <scope>NUCLEOTIDE SEQUENCE</scope>
    <source>
        <tissue evidence="1">Leaf</tissue>
    </source>
</reference>
<dbReference type="AlphaFoldDB" id="A0A2P2L6H8"/>
<dbReference type="EMBL" id="GGEC01033072">
    <property type="protein sequence ID" value="MBX13556.1"/>
    <property type="molecule type" value="Transcribed_RNA"/>
</dbReference>
<sequence>MASLADFRADKQQLGIDQQILINRQLRIRYRTILTDSSGHRRLLTSSVLLAASGTHVPNSYKPQIMPESLISLPPYVFVLKRVIS</sequence>
<name>A0A2P2L6H8_RHIMU</name>
<evidence type="ECO:0000313" key="1">
    <source>
        <dbReference type="EMBL" id="MBX13556.1"/>
    </source>
</evidence>
<organism evidence="1">
    <name type="scientific">Rhizophora mucronata</name>
    <name type="common">Asiatic mangrove</name>
    <dbReference type="NCBI Taxonomy" id="61149"/>
    <lineage>
        <taxon>Eukaryota</taxon>
        <taxon>Viridiplantae</taxon>
        <taxon>Streptophyta</taxon>
        <taxon>Embryophyta</taxon>
        <taxon>Tracheophyta</taxon>
        <taxon>Spermatophyta</taxon>
        <taxon>Magnoliopsida</taxon>
        <taxon>eudicotyledons</taxon>
        <taxon>Gunneridae</taxon>
        <taxon>Pentapetalae</taxon>
        <taxon>rosids</taxon>
        <taxon>fabids</taxon>
        <taxon>Malpighiales</taxon>
        <taxon>Rhizophoraceae</taxon>
        <taxon>Rhizophora</taxon>
    </lineage>
</organism>
<accession>A0A2P2L6H8</accession>